<dbReference type="PANTHER" id="PTHR11008:SF29">
    <property type="entry name" value="IP17226P"/>
    <property type="match status" value="1"/>
</dbReference>
<dbReference type="InterPro" id="IPR038606">
    <property type="entry name" value="To_sf"/>
</dbReference>
<sequence>MRTQIFYSFLFIAFALVVGGSSDAAPKNDLEEHVLTLLSKWRQGALETSLFTLPSIKTISIPPISVKYNDNGINIDLSAQDISLNGLDSFVVESLNVLETPDYLDVSIGFKAAKLTLFAESYKLSGRAFLLITLRGNGAATIDVLDGALQLNIRVANVNGESTAVGDVTLSYTIGQVKANLEKSTLLINDILSKQGPGLLEGLQGDLVNSLKEWAVPLADKYLAKVTLNEMSDIIADLAVNSTVIV</sequence>
<reference evidence="2" key="1">
    <citation type="submission" date="2022-03" db="EMBL/GenBank/DDBJ databases">
        <authorList>
            <person name="Tunstrom K."/>
        </authorList>
    </citation>
    <scope>NUCLEOTIDE SEQUENCE</scope>
</reference>
<comment type="caution">
    <text evidence="2">The sequence shown here is derived from an EMBL/GenBank/DDBJ whole genome shotgun (WGS) entry which is preliminary data.</text>
</comment>
<keyword evidence="3" id="KW-1185">Reference proteome</keyword>
<dbReference type="GO" id="GO:0005615">
    <property type="term" value="C:extracellular space"/>
    <property type="evidence" value="ECO:0007669"/>
    <property type="project" value="TreeGrafter"/>
</dbReference>
<dbReference type="Pfam" id="PF06585">
    <property type="entry name" value="JHBP"/>
    <property type="match status" value="1"/>
</dbReference>
<dbReference type="EMBL" id="CAKOGL010000018">
    <property type="protein sequence ID" value="CAH2097353.1"/>
    <property type="molecule type" value="Genomic_DNA"/>
</dbReference>
<accession>A0AAU9UH85</accession>
<dbReference type="Gene3D" id="3.15.10.30">
    <property type="entry name" value="Haemolymph juvenile hormone binding protein"/>
    <property type="match status" value="1"/>
</dbReference>
<protein>
    <submittedName>
        <fullName evidence="2">Uncharacterized protein</fullName>
    </submittedName>
</protein>
<evidence type="ECO:0000256" key="1">
    <source>
        <dbReference type="SAM" id="SignalP"/>
    </source>
</evidence>
<dbReference type="PANTHER" id="PTHR11008">
    <property type="entry name" value="PROTEIN TAKEOUT-LIKE PROTEIN"/>
    <property type="match status" value="1"/>
</dbReference>
<dbReference type="AlphaFoldDB" id="A0AAU9UH85"/>
<organism evidence="2 3">
    <name type="scientific">Euphydryas editha</name>
    <name type="common">Edith's checkerspot</name>
    <dbReference type="NCBI Taxonomy" id="104508"/>
    <lineage>
        <taxon>Eukaryota</taxon>
        <taxon>Metazoa</taxon>
        <taxon>Ecdysozoa</taxon>
        <taxon>Arthropoda</taxon>
        <taxon>Hexapoda</taxon>
        <taxon>Insecta</taxon>
        <taxon>Pterygota</taxon>
        <taxon>Neoptera</taxon>
        <taxon>Endopterygota</taxon>
        <taxon>Lepidoptera</taxon>
        <taxon>Glossata</taxon>
        <taxon>Ditrysia</taxon>
        <taxon>Papilionoidea</taxon>
        <taxon>Nymphalidae</taxon>
        <taxon>Nymphalinae</taxon>
        <taxon>Euphydryas</taxon>
    </lineage>
</organism>
<keyword evidence="1" id="KW-0732">Signal</keyword>
<dbReference type="Proteomes" id="UP001153954">
    <property type="component" value="Unassembled WGS sequence"/>
</dbReference>
<dbReference type="InterPro" id="IPR010562">
    <property type="entry name" value="Haemolymph_juvenile_hormone-bd"/>
</dbReference>
<proteinExistence type="predicted"/>
<evidence type="ECO:0000313" key="3">
    <source>
        <dbReference type="Proteomes" id="UP001153954"/>
    </source>
</evidence>
<feature type="chain" id="PRO_5043426360" evidence="1">
    <location>
        <begin position="25"/>
        <end position="246"/>
    </location>
</feature>
<name>A0AAU9UH85_EUPED</name>
<gene>
    <name evidence="2" type="ORF">EEDITHA_LOCUS12589</name>
</gene>
<feature type="signal peptide" evidence="1">
    <location>
        <begin position="1"/>
        <end position="24"/>
    </location>
</feature>
<evidence type="ECO:0000313" key="2">
    <source>
        <dbReference type="EMBL" id="CAH2097353.1"/>
    </source>
</evidence>